<evidence type="ECO:0000256" key="9">
    <source>
        <dbReference type="ARBA" id="ARBA00023303"/>
    </source>
</evidence>
<sequence>MNALGNLLLVGAGGFLGSIARYGVTLALGAPADGAFPTATFIVNAVGSAAIGFLLGMSLDGPMASPAARLFLITGVLGGFTTFSAFGVETFMLLRRGDTGLAALYVVGTVLSSLAAVWLGFRGAQG</sequence>
<comment type="caution">
    <text evidence="13">The sequence shown here is derived from an EMBL/GenBank/DDBJ whole genome shotgun (WGS) entry which is preliminary data.</text>
</comment>
<comment type="similarity">
    <text evidence="10 12">Belongs to the fluoride channel Fluc/FEX (TC 1.A.43) family.</text>
</comment>
<comment type="catalytic activity">
    <reaction evidence="11">
        <text>fluoride(in) = fluoride(out)</text>
        <dbReference type="Rhea" id="RHEA:76159"/>
        <dbReference type="ChEBI" id="CHEBI:17051"/>
    </reaction>
    <physiologicalReaction direction="left-to-right" evidence="11">
        <dbReference type="Rhea" id="RHEA:76160"/>
    </physiologicalReaction>
</comment>
<keyword evidence="12" id="KW-0813">Transport</keyword>
<dbReference type="PANTHER" id="PTHR28259">
    <property type="entry name" value="FLUORIDE EXPORT PROTEIN 1-RELATED"/>
    <property type="match status" value="1"/>
</dbReference>
<evidence type="ECO:0000313" key="13">
    <source>
        <dbReference type="EMBL" id="TWI06368.1"/>
    </source>
</evidence>
<evidence type="ECO:0000256" key="6">
    <source>
        <dbReference type="ARBA" id="ARBA00023053"/>
    </source>
</evidence>
<dbReference type="Pfam" id="PF02537">
    <property type="entry name" value="CRCB"/>
    <property type="match status" value="1"/>
</dbReference>
<evidence type="ECO:0000256" key="5">
    <source>
        <dbReference type="ARBA" id="ARBA00022989"/>
    </source>
</evidence>
<organism evidence="13 14">
    <name type="scientific">Aerolutibacter ruishenii</name>
    <dbReference type="NCBI Taxonomy" id="686800"/>
    <lineage>
        <taxon>Bacteria</taxon>
        <taxon>Pseudomonadati</taxon>
        <taxon>Pseudomonadota</taxon>
        <taxon>Gammaproteobacteria</taxon>
        <taxon>Lysobacterales</taxon>
        <taxon>Lysobacteraceae</taxon>
        <taxon>Aerolutibacter</taxon>
    </lineage>
</organism>
<dbReference type="RefSeq" id="WP_242006891.1">
    <property type="nucleotide sequence ID" value="NZ_VLKP01000017.1"/>
</dbReference>
<proteinExistence type="inferred from homology"/>
<keyword evidence="4 12" id="KW-0812">Transmembrane</keyword>
<evidence type="ECO:0000256" key="10">
    <source>
        <dbReference type="ARBA" id="ARBA00035120"/>
    </source>
</evidence>
<comment type="subcellular location">
    <subcellularLocation>
        <location evidence="1 12">Cell membrane</location>
        <topology evidence="1 12">Multi-pass membrane protein</topology>
    </subcellularLocation>
</comment>
<dbReference type="GO" id="GO:0046872">
    <property type="term" value="F:metal ion binding"/>
    <property type="evidence" value="ECO:0007669"/>
    <property type="project" value="UniProtKB-KW"/>
</dbReference>
<feature type="transmembrane region" description="Helical" evidence="12">
    <location>
        <begin position="70"/>
        <end position="94"/>
    </location>
</feature>
<evidence type="ECO:0000256" key="2">
    <source>
        <dbReference type="ARBA" id="ARBA00022475"/>
    </source>
</evidence>
<dbReference type="InterPro" id="IPR003691">
    <property type="entry name" value="FluC"/>
</dbReference>
<feature type="binding site" evidence="12">
    <location>
        <position position="81"/>
    </location>
    <ligand>
        <name>Na(+)</name>
        <dbReference type="ChEBI" id="CHEBI:29101"/>
        <note>structural</note>
    </ligand>
</feature>
<name>A0A562LFH3_9GAMM</name>
<evidence type="ECO:0000256" key="1">
    <source>
        <dbReference type="ARBA" id="ARBA00004651"/>
    </source>
</evidence>
<keyword evidence="2 12" id="KW-1003">Cell membrane</keyword>
<dbReference type="GO" id="GO:0005886">
    <property type="term" value="C:plasma membrane"/>
    <property type="evidence" value="ECO:0007669"/>
    <property type="project" value="UniProtKB-SubCell"/>
</dbReference>
<dbReference type="HAMAP" id="MF_00454">
    <property type="entry name" value="FluC"/>
    <property type="match status" value="1"/>
</dbReference>
<evidence type="ECO:0000256" key="8">
    <source>
        <dbReference type="ARBA" id="ARBA00023136"/>
    </source>
</evidence>
<evidence type="ECO:0000256" key="11">
    <source>
        <dbReference type="ARBA" id="ARBA00035585"/>
    </source>
</evidence>
<comment type="function">
    <text evidence="12">Fluoride-specific ion channel. Important for reducing fluoride concentration in the cell, thus reducing its toxicity.</text>
</comment>
<dbReference type="PANTHER" id="PTHR28259:SF1">
    <property type="entry name" value="FLUORIDE EXPORT PROTEIN 1-RELATED"/>
    <property type="match status" value="1"/>
</dbReference>
<dbReference type="NCBIfam" id="TIGR00494">
    <property type="entry name" value="crcB"/>
    <property type="match status" value="1"/>
</dbReference>
<evidence type="ECO:0000313" key="14">
    <source>
        <dbReference type="Proteomes" id="UP000316471"/>
    </source>
</evidence>
<evidence type="ECO:0000256" key="3">
    <source>
        <dbReference type="ARBA" id="ARBA00022519"/>
    </source>
</evidence>
<feature type="transmembrane region" description="Helical" evidence="12">
    <location>
        <begin position="100"/>
        <end position="121"/>
    </location>
</feature>
<dbReference type="GO" id="GO:0062054">
    <property type="term" value="F:fluoride channel activity"/>
    <property type="evidence" value="ECO:0007669"/>
    <property type="project" value="UniProtKB-UniRule"/>
</dbReference>
<gene>
    <name evidence="12" type="primary">fluC</name>
    <name evidence="12" type="synonym">crcB</name>
    <name evidence="13" type="ORF">IP93_02988</name>
</gene>
<protein>
    <recommendedName>
        <fullName evidence="12">Fluoride-specific ion channel FluC</fullName>
    </recommendedName>
</protein>
<comment type="activity regulation">
    <text evidence="12">Na(+) is not transported, but it plays an essential structural role and its presence is essential for fluoride channel function.</text>
</comment>
<keyword evidence="8 12" id="KW-0472">Membrane</keyword>
<dbReference type="Proteomes" id="UP000316471">
    <property type="component" value="Unassembled WGS sequence"/>
</dbReference>
<evidence type="ECO:0000256" key="12">
    <source>
        <dbReference type="HAMAP-Rule" id="MF_00454"/>
    </source>
</evidence>
<accession>A0A562LFH3</accession>
<dbReference type="GO" id="GO:0140114">
    <property type="term" value="P:cellular detoxification of fluoride"/>
    <property type="evidence" value="ECO:0007669"/>
    <property type="project" value="UniProtKB-UniRule"/>
</dbReference>
<evidence type="ECO:0000256" key="4">
    <source>
        <dbReference type="ARBA" id="ARBA00022692"/>
    </source>
</evidence>
<keyword evidence="14" id="KW-1185">Reference proteome</keyword>
<keyword evidence="9 12" id="KW-0407">Ion channel</keyword>
<keyword evidence="3" id="KW-0997">Cell inner membrane</keyword>
<keyword evidence="12" id="KW-0479">Metal-binding</keyword>
<feature type="binding site" evidence="12">
    <location>
        <position position="78"/>
    </location>
    <ligand>
        <name>Na(+)</name>
        <dbReference type="ChEBI" id="CHEBI:29101"/>
        <note>structural</note>
    </ligand>
</feature>
<keyword evidence="5 12" id="KW-1133">Transmembrane helix</keyword>
<feature type="transmembrane region" description="Helical" evidence="12">
    <location>
        <begin position="39"/>
        <end position="58"/>
    </location>
</feature>
<dbReference type="AlphaFoldDB" id="A0A562LFH3"/>
<reference evidence="13 14" key="1">
    <citation type="journal article" date="2015" name="Stand. Genomic Sci.">
        <title>Genomic Encyclopedia of Bacterial and Archaeal Type Strains, Phase III: the genomes of soil and plant-associated and newly described type strains.</title>
        <authorList>
            <person name="Whitman W.B."/>
            <person name="Woyke T."/>
            <person name="Klenk H.P."/>
            <person name="Zhou Y."/>
            <person name="Lilburn T.G."/>
            <person name="Beck B.J."/>
            <person name="De Vos P."/>
            <person name="Vandamme P."/>
            <person name="Eisen J.A."/>
            <person name="Garrity G."/>
            <person name="Hugenholtz P."/>
            <person name="Kyrpides N.C."/>
        </authorList>
    </citation>
    <scope>NUCLEOTIDE SEQUENCE [LARGE SCALE GENOMIC DNA]</scope>
    <source>
        <strain evidence="13 14">CGMCC 1.10136</strain>
    </source>
</reference>
<dbReference type="EMBL" id="VLKP01000017">
    <property type="protein sequence ID" value="TWI06368.1"/>
    <property type="molecule type" value="Genomic_DNA"/>
</dbReference>
<keyword evidence="7 12" id="KW-0406">Ion transport</keyword>
<keyword evidence="6 12" id="KW-0915">Sodium</keyword>
<evidence type="ECO:0000256" key="7">
    <source>
        <dbReference type="ARBA" id="ARBA00023065"/>
    </source>
</evidence>